<reference evidence="4" key="2">
    <citation type="submission" date="2013-10" db="EMBL/GenBank/DDBJ databases">
        <authorList>
            <person name="Aslett M."/>
        </authorList>
    </citation>
    <scope>NUCLEOTIDE SEQUENCE</scope>
    <source>
        <strain evidence="4">Houghton</strain>
    </source>
</reference>
<dbReference type="SUPFAM" id="SSF49447">
    <property type="entry name" value="Second domain of Mu2 adaptin subunit (ap50) of ap2 adaptor"/>
    <property type="match status" value="1"/>
</dbReference>
<dbReference type="GeneID" id="25272806"/>
<dbReference type="GO" id="GO:0012505">
    <property type="term" value="C:endomembrane system"/>
    <property type="evidence" value="ECO:0007669"/>
    <property type="project" value="UniProtKB-SubCell"/>
</dbReference>
<dbReference type="InterPro" id="IPR036168">
    <property type="entry name" value="AP2_Mu_C_sf"/>
</dbReference>
<dbReference type="PANTHER" id="PTHR10529">
    <property type="entry name" value="AP COMPLEX SUBUNIT MU"/>
    <property type="match status" value="1"/>
</dbReference>
<dbReference type="EMBL" id="HG673565">
    <property type="protein sequence ID" value="CDI84016.1"/>
    <property type="molecule type" value="Genomic_DNA"/>
</dbReference>
<proteinExistence type="predicted"/>
<dbReference type="Proteomes" id="UP000018050">
    <property type="component" value="Unassembled WGS sequence"/>
</dbReference>
<dbReference type="Gene3D" id="2.60.40.1170">
    <property type="entry name" value="Mu homology domain, subdomain B"/>
    <property type="match status" value="1"/>
</dbReference>
<dbReference type="Gene3D" id="3.30.450.60">
    <property type="match status" value="1"/>
</dbReference>
<keyword evidence="5" id="KW-1185">Reference proteome</keyword>
<evidence type="ECO:0000313" key="5">
    <source>
        <dbReference type="Proteomes" id="UP000018050"/>
    </source>
</evidence>
<evidence type="ECO:0000256" key="3">
    <source>
        <dbReference type="ARBA" id="ARBA00023136"/>
    </source>
</evidence>
<dbReference type="RefSeq" id="XP_013246925.1">
    <property type="nucleotide sequence ID" value="XM_013391471.1"/>
</dbReference>
<dbReference type="PRINTS" id="PR00314">
    <property type="entry name" value="CLATHRINADPT"/>
</dbReference>
<keyword evidence="2" id="KW-0813">Transport</keyword>
<evidence type="ECO:0000313" key="4">
    <source>
        <dbReference type="EMBL" id="CDI84016.1"/>
    </source>
</evidence>
<comment type="subcellular location">
    <subcellularLocation>
        <location evidence="1">Endomembrane system</location>
    </subcellularLocation>
</comment>
<evidence type="ECO:0000256" key="2">
    <source>
        <dbReference type="ARBA" id="ARBA00022448"/>
    </source>
</evidence>
<dbReference type="SUPFAM" id="SSF64356">
    <property type="entry name" value="SNARE-like"/>
    <property type="match status" value="1"/>
</dbReference>
<sequence>MDSLFLLNDAGSFLLEKHYRGRVNRAVCEPLLQQLQQEGPQALQTAPRVMKSSGGSVLLHIHRDKLLLAAACTTEAEPLLLLEMLQQLYEQICRCCCSSGDVLTEEALRSNFSVVYLLIDIAVDWGYPYILEENLLQLLLQPSSVVAKAMQLVQGSSRVLTSLAASIGVGQQQQQQTAAQTTPELTAGAGLGSGSGYGEGSGLSGSGSDCWWRRGAVNYTSNEVYVDLIERIQALVDR</sequence>
<dbReference type="InterPro" id="IPR001392">
    <property type="entry name" value="Clathrin_mu"/>
</dbReference>
<dbReference type="GO" id="GO:0016192">
    <property type="term" value="P:vesicle-mediated transport"/>
    <property type="evidence" value="ECO:0007669"/>
    <property type="project" value="InterPro"/>
</dbReference>
<gene>
    <name evidence="4" type="ORF">EAH_00047360</name>
</gene>
<dbReference type="GO" id="GO:0006886">
    <property type="term" value="P:intracellular protein transport"/>
    <property type="evidence" value="ECO:0007669"/>
    <property type="project" value="InterPro"/>
</dbReference>
<dbReference type="InterPro" id="IPR011012">
    <property type="entry name" value="Longin-like_dom_sf"/>
</dbReference>
<dbReference type="OrthoDB" id="433318at2759"/>
<protein>
    <submittedName>
        <fullName evidence="4">Adaptor complexes medium subunit domain containing protein, putative</fullName>
    </submittedName>
</protein>
<name>U6GUW5_EIMAC</name>
<dbReference type="AlphaFoldDB" id="U6GUW5"/>
<dbReference type="GO" id="GO:0030131">
    <property type="term" value="C:clathrin adaptor complex"/>
    <property type="evidence" value="ECO:0007669"/>
    <property type="project" value="InterPro"/>
</dbReference>
<dbReference type="InterPro" id="IPR050431">
    <property type="entry name" value="Adaptor_comp_med_subunit"/>
</dbReference>
<organism evidence="4 5">
    <name type="scientific">Eimeria acervulina</name>
    <name type="common">Coccidian parasite</name>
    <dbReference type="NCBI Taxonomy" id="5801"/>
    <lineage>
        <taxon>Eukaryota</taxon>
        <taxon>Sar</taxon>
        <taxon>Alveolata</taxon>
        <taxon>Apicomplexa</taxon>
        <taxon>Conoidasida</taxon>
        <taxon>Coccidia</taxon>
        <taxon>Eucoccidiorida</taxon>
        <taxon>Eimeriorina</taxon>
        <taxon>Eimeriidae</taxon>
        <taxon>Eimeria</taxon>
    </lineage>
</organism>
<accession>U6GUW5</accession>
<dbReference type="VEuPathDB" id="ToxoDB:EAH_00047360"/>
<evidence type="ECO:0000256" key="1">
    <source>
        <dbReference type="ARBA" id="ARBA00004308"/>
    </source>
</evidence>
<dbReference type="CDD" id="cd14837">
    <property type="entry name" value="AP3_Mu_N"/>
    <property type="match status" value="1"/>
</dbReference>
<keyword evidence="3" id="KW-0472">Membrane</keyword>
<reference evidence="4" key="1">
    <citation type="submission" date="2013-10" db="EMBL/GenBank/DDBJ databases">
        <title>Genomic analysis of the causative agents of coccidiosis in chickens.</title>
        <authorList>
            <person name="Reid A.J."/>
            <person name="Blake D."/>
            <person name="Billington K."/>
            <person name="Browne H."/>
            <person name="Dunn M."/>
            <person name="Hung S."/>
            <person name="Kawahara F."/>
            <person name="Miranda-Saavedra D."/>
            <person name="Mourier T."/>
            <person name="Nagra H."/>
            <person name="Otto T.D."/>
            <person name="Rawlings N."/>
            <person name="Sanchez A."/>
            <person name="Sanders M."/>
            <person name="Subramaniam C."/>
            <person name="Tay Y."/>
            <person name="Dear P."/>
            <person name="Doerig C."/>
            <person name="Gruber A."/>
            <person name="Parkinson J."/>
            <person name="Shirley M."/>
            <person name="Wan K.L."/>
            <person name="Berriman M."/>
            <person name="Tomley F."/>
            <person name="Pain A."/>
        </authorList>
    </citation>
    <scope>NUCLEOTIDE SEQUENCE</scope>
    <source>
        <strain evidence="4">Houghton</strain>
    </source>
</reference>